<evidence type="ECO:0000256" key="1">
    <source>
        <dbReference type="SAM" id="Phobius"/>
    </source>
</evidence>
<keyword evidence="3" id="KW-1185">Reference proteome</keyword>
<dbReference type="EMBL" id="CM001885">
    <property type="protein sequence ID" value="EOY13596.1"/>
    <property type="molecule type" value="Genomic_DNA"/>
</dbReference>
<name>A0A061F992_THECC</name>
<evidence type="ECO:0000313" key="2">
    <source>
        <dbReference type="EMBL" id="EOY13596.1"/>
    </source>
</evidence>
<proteinExistence type="predicted"/>
<feature type="transmembrane region" description="Helical" evidence="1">
    <location>
        <begin position="29"/>
        <end position="49"/>
    </location>
</feature>
<protein>
    <submittedName>
        <fullName evidence="2">Uncharacterized protein</fullName>
    </submittedName>
</protein>
<keyword evidence="1" id="KW-1133">Transmembrane helix</keyword>
<dbReference type="AlphaFoldDB" id="A0A061F992"/>
<evidence type="ECO:0000313" key="3">
    <source>
        <dbReference type="Proteomes" id="UP000026915"/>
    </source>
</evidence>
<keyword evidence="1" id="KW-0812">Transmembrane</keyword>
<dbReference type="HOGENOM" id="CLU_3072580_0_0_1"/>
<gene>
    <name evidence="2" type="ORF">TCM_032196</name>
</gene>
<accession>A0A061F992</accession>
<keyword evidence="1" id="KW-0472">Membrane</keyword>
<sequence length="53" mass="5793">MSNVLAVPVQVTSSHDAILVSSLLHQIPLAMLVRLFWIALVVCCPYILLPLHG</sequence>
<organism evidence="2 3">
    <name type="scientific">Theobroma cacao</name>
    <name type="common">Cacao</name>
    <name type="synonym">Cocoa</name>
    <dbReference type="NCBI Taxonomy" id="3641"/>
    <lineage>
        <taxon>Eukaryota</taxon>
        <taxon>Viridiplantae</taxon>
        <taxon>Streptophyta</taxon>
        <taxon>Embryophyta</taxon>
        <taxon>Tracheophyta</taxon>
        <taxon>Spermatophyta</taxon>
        <taxon>Magnoliopsida</taxon>
        <taxon>eudicotyledons</taxon>
        <taxon>Gunneridae</taxon>
        <taxon>Pentapetalae</taxon>
        <taxon>rosids</taxon>
        <taxon>malvids</taxon>
        <taxon>Malvales</taxon>
        <taxon>Malvaceae</taxon>
        <taxon>Byttnerioideae</taxon>
        <taxon>Theobroma</taxon>
    </lineage>
</organism>
<dbReference type="InParanoid" id="A0A061F992"/>
<reference evidence="2 3" key="1">
    <citation type="journal article" date="2013" name="Genome Biol.">
        <title>The genome sequence of the most widely cultivated cacao type and its use to identify candidate genes regulating pod color.</title>
        <authorList>
            <person name="Motamayor J.C."/>
            <person name="Mockaitis K."/>
            <person name="Schmutz J."/>
            <person name="Haiminen N."/>
            <person name="Iii D.L."/>
            <person name="Cornejo O."/>
            <person name="Findley S.D."/>
            <person name="Zheng P."/>
            <person name="Utro F."/>
            <person name="Royaert S."/>
            <person name="Saski C."/>
            <person name="Jenkins J."/>
            <person name="Podicheti R."/>
            <person name="Zhao M."/>
            <person name="Scheffler B.E."/>
            <person name="Stack J.C."/>
            <person name="Feltus F.A."/>
            <person name="Mustiga G.M."/>
            <person name="Amores F."/>
            <person name="Phillips W."/>
            <person name="Marelli J.P."/>
            <person name="May G.D."/>
            <person name="Shapiro H."/>
            <person name="Ma J."/>
            <person name="Bustamante C.D."/>
            <person name="Schnell R.J."/>
            <person name="Main D."/>
            <person name="Gilbert D."/>
            <person name="Parida L."/>
            <person name="Kuhn D.N."/>
        </authorList>
    </citation>
    <scope>NUCLEOTIDE SEQUENCE [LARGE SCALE GENOMIC DNA]</scope>
    <source>
        <strain evidence="3">cv. Matina 1-6</strain>
    </source>
</reference>
<dbReference type="Gramene" id="EOY13596">
    <property type="protein sequence ID" value="EOY13596"/>
    <property type="gene ID" value="TCM_032196"/>
</dbReference>
<dbReference type="Proteomes" id="UP000026915">
    <property type="component" value="Chromosome 7"/>
</dbReference>